<dbReference type="PROSITE" id="PS00187">
    <property type="entry name" value="TPP_ENZYMES"/>
    <property type="match status" value="1"/>
</dbReference>
<comment type="caution">
    <text evidence="7">The sequence shown here is derived from an EMBL/GenBank/DDBJ whole genome shotgun (WGS) entry which is preliminary data.</text>
</comment>
<dbReference type="InterPro" id="IPR012001">
    <property type="entry name" value="Thiamin_PyroP_enz_TPP-bd_dom"/>
</dbReference>
<evidence type="ECO:0000256" key="1">
    <source>
        <dbReference type="ARBA" id="ARBA00007812"/>
    </source>
</evidence>
<dbReference type="RefSeq" id="WP_040479973.1">
    <property type="nucleotide sequence ID" value="NZ_JH393257.1"/>
</dbReference>
<protein>
    <submittedName>
        <fullName evidence="7">Thiamine pyrophosphate-binding protein</fullName>
    </submittedName>
</protein>
<dbReference type="Pfam" id="PF02776">
    <property type="entry name" value="TPP_enzyme_N"/>
    <property type="match status" value="1"/>
</dbReference>
<name>A0ABX4G6Y2_9GAMM</name>
<feature type="domain" description="Thiamine pyrophosphate enzyme N-terminal TPP-binding" evidence="6">
    <location>
        <begin position="10"/>
        <end position="124"/>
    </location>
</feature>
<comment type="similarity">
    <text evidence="1 3">Belongs to the TPP enzyme family.</text>
</comment>
<evidence type="ECO:0000259" key="5">
    <source>
        <dbReference type="Pfam" id="PF02775"/>
    </source>
</evidence>
<dbReference type="Pfam" id="PF02775">
    <property type="entry name" value="TPP_enzyme_C"/>
    <property type="match status" value="1"/>
</dbReference>
<keyword evidence="2 3" id="KW-0786">Thiamine pyrophosphate</keyword>
<evidence type="ECO:0000256" key="2">
    <source>
        <dbReference type="ARBA" id="ARBA00023052"/>
    </source>
</evidence>
<feature type="domain" description="Thiamine pyrophosphate enzyme TPP-binding" evidence="5">
    <location>
        <begin position="391"/>
        <end position="540"/>
    </location>
</feature>
<organism evidence="7 8">
    <name type="scientific">Vreelandella boliviensis LC1</name>
    <dbReference type="NCBI Taxonomy" id="1072583"/>
    <lineage>
        <taxon>Bacteria</taxon>
        <taxon>Pseudomonadati</taxon>
        <taxon>Pseudomonadota</taxon>
        <taxon>Gammaproteobacteria</taxon>
        <taxon>Oceanospirillales</taxon>
        <taxon>Halomonadaceae</taxon>
        <taxon>Vreelandella</taxon>
    </lineage>
</organism>
<dbReference type="InterPro" id="IPR000399">
    <property type="entry name" value="TPP-bd_CS"/>
</dbReference>
<dbReference type="InterPro" id="IPR012000">
    <property type="entry name" value="Thiamin_PyroP_enz_cen_dom"/>
</dbReference>
<dbReference type="InterPro" id="IPR011766">
    <property type="entry name" value="TPP_enzyme_TPP-bd"/>
</dbReference>
<dbReference type="NCBIfam" id="NF006052">
    <property type="entry name" value="PRK08199.1"/>
    <property type="match status" value="1"/>
</dbReference>
<gene>
    <name evidence="7" type="ORF">CE457_18795</name>
</gene>
<dbReference type="InterPro" id="IPR029061">
    <property type="entry name" value="THDP-binding"/>
</dbReference>
<evidence type="ECO:0000313" key="8">
    <source>
        <dbReference type="Proteomes" id="UP000216538"/>
    </source>
</evidence>
<proteinExistence type="inferred from homology"/>
<keyword evidence="8" id="KW-1185">Reference proteome</keyword>
<dbReference type="CDD" id="cd00568">
    <property type="entry name" value="TPP_enzymes"/>
    <property type="match status" value="1"/>
</dbReference>
<reference evidence="7 8" key="1">
    <citation type="submission" date="2017-07" db="EMBL/GenBank/DDBJ databases">
        <title>Shotgun whole genome sequences of three halophilic bacterial isolates.</title>
        <authorList>
            <person name="Pozzo T."/>
            <person name="Higdon S.M."/>
            <person name="Quillaguaman J."/>
        </authorList>
    </citation>
    <scope>NUCLEOTIDE SEQUENCE [LARGE SCALE GENOMIC DNA]</scope>
    <source>
        <strain evidence="7 8">LC1</strain>
    </source>
</reference>
<dbReference type="PANTHER" id="PTHR18968:SF120">
    <property type="entry name" value="ACETOLACTATE SYNTHASE LARGE SUBUNIT"/>
    <property type="match status" value="1"/>
</dbReference>
<dbReference type="Pfam" id="PF00205">
    <property type="entry name" value="TPP_enzyme_M"/>
    <property type="match status" value="1"/>
</dbReference>
<evidence type="ECO:0000259" key="6">
    <source>
        <dbReference type="Pfam" id="PF02776"/>
    </source>
</evidence>
<dbReference type="Gene3D" id="3.40.50.970">
    <property type="match status" value="2"/>
</dbReference>
<feature type="domain" description="Thiamine pyrophosphate enzyme central" evidence="4">
    <location>
        <begin position="197"/>
        <end position="327"/>
    </location>
</feature>
<dbReference type="InterPro" id="IPR029035">
    <property type="entry name" value="DHS-like_NAD/FAD-binding_dom"/>
</dbReference>
<dbReference type="PANTHER" id="PTHR18968">
    <property type="entry name" value="THIAMINE PYROPHOSPHATE ENZYMES"/>
    <property type="match status" value="1"/>
</dbReference>
<dbReference type="Proteomes" id="UP000216538">
    <property type="component" value="Unassembled WGS sequence"/>
</dbReference>
<evidence type="ECO:0000313" key="7">
    <source>
        <dbReference type="EMBL" id="OZT72551.1"/>
    </source>
</evidence>
<accession>A0ABX4G6Y2</accession>
<dbReference type="SUPFAM" id="SSF52518">
    <property type="entry name" value="Thiamin diphosphate-binding fold (THDP-binding)"/>
    <property type="match status" value="2"/>
</dbReference>
<sequence>MSHSALPSRNGGQILIQQLRQHGARRVFLVPGESYLPCIDALNEHRGAIEPIVCRQESGAGYMAEAYGKLTNEPGICFVTRGPGATNASIAVHTAYQDSTPMILFIGQVGNDFIEREAFQEIDYRRMFGPMAKWVAQIDDTARIPEYIARAYSVATSGRPGPVVLALPEDTLWGKACVADVAPRPRLHGYPSQQQLSELHQHLEQAERPFLLLGGSGWTEYAQQEIAAFAERYALPVGVAWRRLECFDHRHENFVGHVGNGMHQALRERLEASDLIIALGTRLGEPTTEGYSWIESPVPSQTLVHVYPDPEELGHVYRPDLAVNADVVGFSTSLATLAPTRPPAWQQETTTARQAYLDTLIPLEAPGQLSLDIITNTVDRMLDGQGCITVGAGNYALYAHRYIRFGGLGSSLAPTVGAMGYGLPAAISSKLEYPQRTAVCFAGDGCFQMNLQELGVALQYRLGIVILLFNNGMWGTIRAHQEHDFPGREIALTFTNPEFDSLIRAYGGQGEIVEDDAVFEAAFARALTFTEQNQLPALIELRYDADGIAPGKRLSAIRAAALERRDSAMAQERSHD</sequence>
<dbReference type="CDD" id="cd07035">
    <property type="entry name" value="TPP_PYR_POX_like"/>
    <property type="match status" value="1"/>
</dbReference>
<evidence type="ECO:0000259" key="4">
    <source>
        <dbReference type="Pfam" id="PF00205"/>
    </source>
</evidence>
<dbReference type="EMBL" id="NPEY01000024">
    <property type="protein sequence ID" value="OZT72551.1"/>
    <property type="molecule type" value="Genomic_DNA"/>
</dbReference>
<evidence type="ECO:0000256" key="3">
    <source>
        <dbReference type="RuleBase" id="RU362132"/>
    </source>
</evidence>
<dbReference type="Gene3D" id="3.40.50.1220">
    <property type="entry name" value="TPP-binding domain"/>
    <property type="match status" value="1"/>
</dbReference>
<dbReference type="InterPro" id="IPR045229">
    <property type="entry name" value="TPP_enz"/>
</dbReference>
<dbReference type="SUPFAM" id="SSF52467">
    <property type="entry name" value="DHS-like NAD/FAD-binding domain"/>
    <property type="match status" value="1"/>
</dbReference>